<dbReference type="GO" id="GO:0016791">
    <property type="term" value="F:phosphatase activity"/>
    <property type="evidence" value="ECO:0007669"/>
    <property type="project" value="TreeGrafter"/>
</dbReference>
<sequence>MNRKIVFFDVDGTLIDCGKGMSKPLSSTLLAISQLQEQGHMAIIATGRPMSFMPRYLLDIGFDGYITANGAQIQKEGKVIYSKKIKKPTLHKLVSFFNRENIDYILEGQEKAYFSTLTSPEAKRFFETFHVPQNNITDRWNLDDIEANKMVVILKEDEQLEKCQQVLGSEFTLMRHPGESSYDAYFTDCTKADGIKILLQHLNLDIKDTFAFGDGTNDIEMFQLVKSGVAMGNAKEELKKEATFVTEDVLSHGIAEALKKIGLV</sequence>
<dbReference type="InterPro" id="IPR036412">
    <property type="entry name" value="HAD-like_sf"/>
</dbReference>
<keyword evidence="1" id="KW-0378">Hydrolase</keyword>
<dbReference type="InterPro" id="IPR006379">
    <property type="entry name" value="HAD-SF_hydro_IIB"/>
</dbReference>
<evidence type="ECO:0000313" key="1">
    <source>
        <dbReference type="EMBL" id="XBX74718.1"/>
    </source>
</evidence>
<dbReference type="AlphaFoldDB" id="A0AAU7VKZ2"/>
<dbReference type="SFLD" id="SFLDS00003">
    <property type="entry name" value="Haloacid_Dehalogenase"/>
    <property type="match status" value="1"/>
</dbReference>
<dbReference type="Gene3D" id="3.40.50.1000">
    <property type="entry name" value="HAD superfamily/HAD-like"/>
    <property type="match status" value="1"/>
</dbReference>
<dbReference type="EMBL" id="CP158367">
    <property type="protein sequence ID" value="XBX74718.1"/>
    <property type="molecule type" value="Genomic_DNA"/>
</dbReference>
<dbReference type="Gene3D" id="3.30.1240.10">
    <property type="match status" value="1"/>
</dbReference>
<dbReference type="PANTHER" id="PTHR10000:SF25">
    <property type="entry name" value="PHOSPHATASE YKRA-RELATED"/>
    <property type="match status" value="1"/>
</dbReference>
<dbReference type="RefSeq" id="WP_350343467.1">
    <property type="nucleotide sequence ID" value="NZ_CP158367.1"/>
</dbReference>
<dbReference type="SFLD" id="SFLDG01140">
    <property type="entry name" value="C2.B:_Phosphomannomutase_and_P"/>
    <property type="match status" value="1"/>
</dbReference>
<dbReference type="EC" id="3.-.-.-" evidence="1"/>
<dbReference type="NCBIfam" id="TIGR00099">
    <property type="entry name" value="Cof-subfamily"/>
    <property type="match status" value="1"/>
</dbReference>
<dbReference type="InterPro" id="IPR000150">
    <property type="entry name" value="Cof"/>
</dbReference>
<protein>
    <submittedName>
        <fullName evidence="1">HAD family hydrolase</fullName>
        <ecNumber evidence="1">3.-.-.-</ecNumber>
    </submittedName>
</protein>
<dbReference type="NCBIfam" id="TIGR01484">
    <property type="entry name" value="HAD-SF-IIB"/>
    <property type="match status" value="1"/>
</dbReference>
<dbReference type="GO" id="GO:0000287">
    <property type="term" value="F:magnesium ion binding"/>
    <property type="evidence" value="ECO:0007669"/>
    <property type="project" value="TreeGrafter"/>
</dbReference>
<organism evidence="1">
    <name type="scientific">Proteinivorax tanatarense</name>
    <dbReference type="NCBI Taxonomy" id="1260629"/>
    <lineage>
        <taxon>Bacteria</taxon>
        <taxon>Bacillati</taxon>
        <taxon>Bacillota</taxon>
        <taxon>Clostridia</taxon>
        <taxon>Eubacteriales</taxon>
        <taxon>Proteinivoracaceae</taxon>
        <taxon>Proteinivorax</taxon>
    </lineage>
</organism>
<dbReference type="PROSITE" id="PS01229">
    <property type="entry name" value="COF_2"/>
    <property type="match status" value="1"/>
</dbReference>
<proteinExistence type="predicted"/>
<gene>
    <name evidence="1" type="ORF">PRVXT_002776</name>
</gene>
<dbReference type="GO" id="GO:0005829">
    <property type="term" value="C:cytosol"/>
    <property type="evidence" value="ECO:0007669"/>
    <property type="project" value="TreeGrafter"/>
</dbReference>
<name>A0AAU7VKZ2_9FIRM</name>
<dbReference type="PANTHER" id="PTHR10000">
    <property type="entry name" value="PHOSPHOSERINE PHOSPHATASE"/>
    <property type="match status" value="1"/>
</dbReference>
<dbReference type="InterPro" id="IPR023214">
    <property type="entry name" value="HAD_sf"/>
</dbReference>
<dbReference type="Pfam" id="PF08282">
    <property type="entry name" value="Hydrolase_3"/>
    <property type="match status" value="1"/>
</dbReference>
<dbReference type="SUPFAM" id="SSF56784">
    <property type="entry name" value="HAD-like"/>
    <property type="match status" value="1"/>
</dbReference>
<reference evidence="1" key="2">
    <citation type="submission" date="2024-06" db="EMBL/GenBank/DDBJ databases">
        <authorList>
            <person name="Petrova K.O."/>
            <person name="Toshchakov S.V."/>
            <person name="Boltjanskaja Y.V."/>
            <person name="Kevbrin V."/>
        </authorList>
    </citation>
    <scope>NUCLEOTIDE SEQUENCE</scope>
    <source>
        <strain evidence="1">Z-910T</strain>
    </source>
</reference>
<accession>A0AAU7VKZ2</accession>
<reference evidence="1" key="1">
    <citation type="journal article" date="2013" name="Extremophiles">
        <title>Proteinivorax tanatarense gen. nov., sp. nov., an anaerobic, haloalkaliphilic, proteolytic bacterium isolated from a decaying algal bloom, and proposal of Proteinivoraceae fam. nov.</title>
        <authorList>
            <person name="Kevbrin V."/>
            <person name="Boltyanskaya Y."/>
            <person name="Zhilina T."/>
            <person name="Kolganova T."/>
            <person name="Lavrentjeva E."/>
            <person name="Kuznetsov B."/>
        </authorList>
    </citation>
    <scope>NUCLEOTIDE SEQUENCE</scope>
    <source>
        <strain evidence="1">Z-910T</strain>
    </source>
</reference>